<dbReference type="EMBL" id="UAUI01000019">
    <property type="protein sequence ID" value="SPZ40799.1"/>
    <property type="molecule type" value="Genomic_DNA"/>
</dbReference>
<dbReference type="InterPro" id="IPR036388">
    <property type="entry name" value="WH-like_DNA-bd_sf"/>
</dbReference>
<comment type="caution">
    <text evidence="2">The sequence shown here is derived from an EMBL/GenBank/DDBJ whole genome shotgun (WGS) entry which is preliminary data.</text>
</comment>
<feature type="compositionally biased region" description="Polar residues" evidence="1">
    <location>
        <begin position="128"/>
        <end position="138"/>
    </location>
</feature>
<evidence type="ECO:0000313" key="2">
    <source>
        <dbReference type="EMBL" id="SPZ40799.1"/>
    </source>
</evidence>
<evidence type="ECO:0000313" key="3">
    <source>
        <dbReference type="Proteomes" id="UP000251211"/>
    </source>
</evidence>
<dbReference type="RefSeq" id="WP_146777785.1">
    <property type="nucleotide sequence ID" value="NZ_QTTP01000001.1"/>
</dbReference>
<dbReference type="AlphaFoldDB" id="A0AB38FGP6"/>
<dbReference type="Proteomes" id="UP000251211">
    <property type="component" value="Unassembled WGS sequence"/>
</dbReference>
<feature type="region of interest" description="Disordered" evidence="1">
    <location>
        <begin position="259"/>
        <end position="299"/>
    </location>
</feature>
<sequence length="299" mass="32239">MTAAPSKKFSKLVWLKSLDGVKFTLSEYRVLISLFNHSNEYGYDARPKIKTIAEEIAASTTSVETALASLRARRWIVQDSRGSNYTGRASVYRLGDPAEADKDPASLGVTKPKTQARLGHRPKHTGDTGPSQLGTDTQARLGLTDPLSDPGTDPGSDPLEDEKAAHREAAESVESVTVAAEAALEASPEAGLLEERVTEEAAREAAELTRKIFQDDPWAVSPAEQWANERAAATTEILFPVSTTPQPWETMPDWLSEVPKRQPVPATGGFDPFADYHRPTLGGSYRPATTAGNDPPAGS</sequence>
<feature type="region of interest" description="Disordered" evidence="1">
    <location>
        <begin position="96"/>
        <end position="169"/>
    </location>
</feature>
<proteinExistence type="predicted"/>
<protein>
    <recommendedName>
        <fullName evidence="4">Helix-turn-helix domain-containing protein</fullName>
    </recommendedName>
</protein>
<gene>
    <name evidence="2" type="ORF">NCTC13229_04296</name>
</gene>
<organism evidence="2 3">
    <name type="scientific">Rhodococcus wratislaviensis</name>
    <name type="common">Tsukamurella wratislaviensis</name>
    <dbReference type="NCBI Taxonomy" id="44752"/>
    <lineage>
        <taxon>Bacteria</taxon>
        <taxon>Bacillati</taxon>
        <taxon>Actinomycetota</taxon>
        <taxon>Actinomycetes</taxon>
        <taxon>Mycobacteriales</taxon>
        <taxon>Nocardiaceae</taxon>
        <taxon>Rhodococcus</taxon>
    </lineage>
</organism>
<accession>A0AB38FGP6</accession>
<name>A0AB38FGP6_RHOWR</name>
<reference evidence="2 3" key="1">
    <citation type="submission" date="2018-06" db="EMBL/GenBank/DDBJ databases">
        <authorList>
            <consortium name="Pathogen Informatics"/>
            <person name="Doyle S."/>
        </authorList>
    </citation>
    <scope>NUCLEOTIDE SEQUENCE [LARGE SCALE GENOMIC DNA]</scope>
    <source>
        <strain evidence="2 3">NCTC13229</strain>
    </source>
</reference>
<evidence type="ECO:0008006" key="4">
    <source>
        <dbReference type="Google" id="ProtNLM"/>
    </source>
</evidence>
<evidence type="ECO:0000256" key="1">
    <source>
        <dbReference type="SAM" id="MobiDB-lite"/>
    </source>
</evidence>
<dbReference type="Gene3D" id="1.10.10.10">
    <property type="entry name" value="Winged helix-like DNA-binding domain superfamily/Winged helix DNA-binding domain"/>
    <property type="match status" value="1"/>
</dbReference>